<feature type="domain" description="O-acyltransferase WSD1 C-terminal" evidence="1">
    <location>
        <begin position="379"/>
        <end position="502"/>
    </location>
</feature>
<evidence type="ECO:0000313" key="2">
    <source>
        <dbReference type="EnsemblMetazoa" id="ADAC011124-PA"/>
    </source>
</evidence>
<dbReference type="VEuPathDB" id="VectorBase:ADAR2_001830"/>
<evidence type="ECO:0000259" key="1">
    <source>
        <dbReference type="Pfam" id="PF06974"/>
    </source>
</evidence>
<proteinExistence type="predicted"/>
<dbReference type="InterPro" id="IPR009721">
    <property type="entry name" value="O-acyltransferase_WSD1_C"/>
</dbReference>
<sequence length="510" mass="58249">MIGVVLSSPLIIVILIVLQVHRQIVKALLVIRYGASFRGLLEGMDVVWAVQSNSSKAMANVLLLFDMKSSTNASNEISLTLRKRMEHHLKGTVYEKMFWQRCLQWGYYFWLQDHKVSFDHHIRQLDTLPNMKAVSRKDLCRLIGSMSTQECKGNASWEILIGKQPVYYRQGNASMVPVIFRYHHSIADGVAMFRLLCNDFLDNDQVAMHQFEHGDVATTFHPDKDSQLPIMPTVGWRKLWQVFFTAPRFLIHEIFFKREANIFYGPKPSERKVTYWVREDSNAELDMIIPSMIKTIKKVKGLMKGCSFTDVFLLAFAMSLRNHCKRKKTNIPFLTISIMRRFERESKIVRLYNRSSPVFQTLPIGCLPVPNSPRNTLELLAQLYSMKKESDAVLSSGNALTTYWSLSYLPVLLPVPVMRIIFARSKFSIAFSNIPALEKNVSVGGFDLLDACFWVPNIEGNLFGLTVLTTNGRLQIGAIADHLIIGGEEELENILNDTISELQNYAKLLS</sequence>
<accession>A0A2K6VB74</accession>
<evidence type="ECO:0000313" key="3">
    <source>
        <dbReference type="Proteomes" id="UP000000673"/>
    </source>
</evidence>
<organism evidence="2 3">
    <name type="scientific">Anopheles darlingi</name>
    <name type="common">Mosquito</name>
    <dbReference type="NCBI Taxonomy" id="43151"/>
    <lineage>
        <taxon>Eukaryota</taxon>
        <taxon>Metazoa</taxon>
        <taxon>Ecdysozoa</taxon>
        <taxon>Arthropoda</taxon>
        <taxon>Hexapoda</taxon>
        <taxon>Insecta</taxon>
        <taxon>Pterygota</taxon>
        <taxon>Neoptera</taxon>
        <taxon>Endopterygota</taxon>
        <taxon>Diptera</taxon>
        <taxon>Nematocera</taxon>
        <taxon>Culicoidea</taxon>
        <taxon>Culicidae</taxon>
        <taxon>Anophelinae</taxon>
        <taxon>Anopheles</taxon>
    </lineage>
</organism>
<dbReference type="EnsemblMetazoa" id="ADAC011124-RA">
    <property type="protein sequence ID" value="ADAC011124-PA"/>
    <property type="gene ID" value="ADAC011124"/>
</dbReference>
<dbReference type="GO" id="GO:0008374">
    <property type="term" value="F:O-acyltransferase activity"/>
    <property type="evidence" value="ECO:0007669"/>
    <property type="project" value="InterPro"/>
</dbReference>
<dbReference type="PANTHER" id="PTHR31650">
    <property type="entry name" value="O-ACYLTRANSFERASE (WSD1-LIKE) FAMILY PROTEIN"/>
    <property type="match status" value="1"/>
</dbReference>
<dbReference type="InterPro" id="IPR045034">
    <property type="entry name" value="O-acyltransferase_WSD1-like"/>
</dbReference>
<dbReference type="GO" id="GO:0005886">
    <property type="term" value="C:plasma membrane"/>
    <property type="evidence" value="ECO:0007669"/>
    <property type="project" value="TreeGrafter"/>
</dbReference>
<dbReference type="GO" id="GO:0019432">
    <property type="term" value="P:triglyceride biosynthetic process"/>
    <property type="evidence" value="ECO:0007669"/>
    <property type="project" value="TreeGrafter"/>
</dbReference>
<dbReference type="PANTHER" id="PTHR31650:SF1">
    <property type="entry name" value="WAX ESTER SYNTHASE_DIACYLGLYCEROL ACYLTRANSFERASE 4-RELATED"/>
    <property type="match status" value="1"/>
</dbReference>
<reference evidence="3" key="1">
    <citation type="journal article" date="2010" name="BMC Genomics">
        <title>Combination of measures distinguishes pre-miRNAs from other stem-loops in the genome of the newly sequenced Anopheles darlingi.</title>
        <authorList>
            <person name="Mendes N.D."/>
            <person name="Freitas A.T."/>
            <person name="Vasconcelos A.T."/>
            <person name="Sagot M.F."/>
        </authorList>
    </citation>
    <scope>NUCLEOTIDE SEQUENCE</scope>
</reference>
<keyword evidence="3" id="KW-1185">Reference proteome</keyword>
<name>A0A2K6VB74_ANODA</name>
<dbReference type="VEuPathDB" id="VectorBase:ADAC011124"/>
<protein>
    <recommendedName>
        <fullName evidence="1">O-acyltransferase WSD1 C-terminal domain-containing protein</fullName>
    </recommendedName>
</protein>
<dbReference type="AlphaFoldDB" id="A0A2K6VB74"/>
<dbReference type="Proteomes" id="UP000000673">
    <property type="component" value="Unassembled WGS sequence"/>
</dbReference>
<dbReference type="Pfam" id="PF06974">
    <property type="entry name" value="WS_DGAT_C"/>
    <property type="match status" value="1"/>
</dbReference>
<reference evidence="2" key="2">
    <citation type="submission" date="2018-02" db="UniProtKB">
        <authorList>
            <consortium name="EnsemblMetazoa"/>
        </authorList>
    </citation>
    <scope>IDENTIFICATION</scope>
</reference>